<dbReference type="GO" id="GO:0032259">
    <property type="term" value="P:methylation"/>
    <property type="evidence" value="ECO:0007669"/>
    <property type="project" value="UniProtKB-KW"/>
</dbReference>
<keyword evidence="1 4" id="KW-0489">Methyltransferase</keyword>
<dbReference type="GO" id="GO:0005886">
    <property type="term" value="C:plasma membrane"/>
    <property type="evidence" value="ECO:0007669"/>
    <property type="project" value="TreeGrafter"/>
</dbReference>
<keyword evidence="3" id="KW-0949">S-adenosyl-L-methionine</keyword>
<sequence>MPWLILEAKKITRNSSLKTIVHFGLADNFGLLHSGQIKSEIHTLLSIVKTLSPKVIVEIGTAAGGTLFMLSRVLEPKGILISIDLPYGKFGGGYHVWKIPLYKSFATEKQKIYLLRADSHKLMTFNKLKQLLDKQLVDFLFIDGDHSAKGVMKDFKMYSGLVKKGGLIAFHDIVSCGKSSDCKVDVFWNKIKRTYQHQEIIHDESQEWGGIGILKW</sequence>
<evidence type="ECO:0000256" key="1">
    <source>
        <dbReference type="ARBA" id="ARBA00022603"/>
    </source>
</evidence>
<accession>A0A2H0WVC1</accession>
<evidence type="ECO:0000256" key="2">
    <source>
        <dbReference type="ARBA" id="ARBA00022679"/>
    </source>
</evidence>
<dbReference type="PANTHER" id="PTHR40048:SF1">
    <property type="entry name" value="RHAMNOSYL O-METHYLTRANSFERASE"/>
    <property type="match status" value="1"/>
</dbReference>
<dbReference type="SUPFAM" id="SSF53335">
    <property type="entry name" value="S-adenosyl-L-methionine-dependent methyltransferases"/>
    <property type="match status" value="1"/>
</dbReference>
<dbReference type="PANTHER" id="PTHR40048">
    <property type="entry name" value="RHAMNOSYL O-METHYLTRANSFERASE"/>
    <property type="match status" value="1"/>
</dbReference>
<gene>
    <name evidence="4" type="ORF">COT62_01380</name>
</gene>
<dbReference type="InterPro" id="IPR029063">
    <property type="entry name" value="SAM-dependent_MTases_sf"/>
</dbReference>
<keyword evidence="2 4" id="KW-0808">Transferase</keyword>
<dbReference type="EMBL" id="PEZG01000030">
    <property type="protein sequence ID" value="PIS15878.1"/>
    <property type="molecule type" value="Genomic_DNA"/>
</dbReference>
<dbReference type="AlphaFoldDB" id="A0A2H0WVC1"/>
<evidence type="ECO:0000256" key="3">
    <source>
        <dbReference type="ARBA" id="ARBA00022691"/>
    </source>
</evidence>
<dbReference type="Proteomes" id="UP000231198">
    <property type="component" value="Unassembled WGS sequence"/>
</dbReference>
<reference evidence="5" key="1">
    <citation type="submission" date="2017-09" db="EMBL/GenBank/DDBJ databases">
        <title>Depth-based differentiation of microbial function through sediment-hosted aquifers and enrichment of novel symbionts in the deep terrestrial subsurface.</title>
        <authorList>
            <person name="Probst A.J."/>
            <person name="Ladd B."/>
            <person name="Jarett J.K."/>
            <person name="Geller-Mcgrath D.E."/>
            <person name="Sieber C.M.K."/>
            <person name="Emerson J.B."/>
            <person name="Anantharaman K."/>
            <person name="Thomas B.C."/>
            <person name="Malmstrom R."/>
            <person name="Stieglmeier M."/>
            <person name="Klingl A."/>
            <person name="Woyke T."/>
            <person name="Ryan C.M."/>
            <person name="Banfield J.F."/>
        </authorList>
    </citation>
    <scope>NUCLEOTIDE SEQUENCE [LARGE SCALE GENOMIC DNA]</scope>
</reference>
<dbReference type="InterPro" id="IPR002935">
    <property type="entry name" value="SAM_O-MeTrfase"/>
</dbReference>
<dbReference type="Pfam" id="PF13578">
    <property type="entry name" value="Methyltransf_24"/>
    <property type="match status" value="1"/>
</dbReference>
<dbReference type="GO" id="GO:0008171">
    <property type="term" value="F:O-methyltransferase activity"/>
    <property type="evidence" value="ECO:0007669"/>
    <property type="project" value="InterPro"/>
</dbReference>
<comment type="caution">
    <text evidence="4">The sequence shown here is derived from an EMBL/GenBank/DDBJ whole genome shotgun (WGS) entry which is preliminary data.</text>
</comment>
<name>A0A2H0WVC1_9BACT</name>
<organism evidence="4 5">
    <name type="scientific">Candidatus Roizmanbacteria bacterium CG09_land_8_20_14_0_10_41_9</name>
    <dbReference type="NCBI Taxonomy" id="1974850"/>
    <lineage>
        <taxon>Bacteria</taxon>
        <taxon>Candidatus Roizmaniibacteriota</taxon>
    </lineage>
</organism>
<evidence type="ECO:0000313" key="4">
    <source>
        <dbReference type="EMBL" id="PIS15878.1"/>
    </source>
</evidence>
<evidence type="ECO:0000313" key="5">
    <source>
        <dbReference type="Proteomes" id="UP000231198"/>
    </source>
</evidence>
<dbReference type="Gene3D" id="3.40.50.150">
    <property type="entry name" value="Vaccinia Virus protein VP39"/>
    <property type="match status" value="1"/>
</dbReference>
<proteinExistence type="predicted"/>
<protein>
    <submittedName>
        <fullName evidence="4">Methyltransferase</fullName>
    </submittedName>
</protein>
<dbReference type="PROSITE" id="PS51682">
    <property type="entry name" value="SAM_OMT_I"/>
    <property type="match status" value="1"/>
</dbReference>